<keyword evidence="6" id="KW-1185">Reference proteome</keyword>
<feature type="transmembrane region" description="Helical" evidence="4">
    <location>
        <begin position="220"/>
        <end position="237"/>
    </location>
</feature>
<feature type="transmembrane region" description="Helical" evidence="4">
    <location>
        <begin position="35"/>
        <end position="53"/>
    </location>
</feature>
<evidence type="ECO:0000256" key="1">
    <source>
        <dbReference type="ARBA" id="ARBA00022692"/>
    </source>
</evidence>
<comment type="caution">
    <text evidence="5">The sequence shown here is derived from an EMBL/GenBank/DDBJ whole genome shotgun (WGS) entry which is preliminary data.</text>
</comment>
<dbReference type="SUPFAM" id="SSF103473">
    <property type="entry name" value="MFS general substrate transporter"/>
    <property type="match status" value="1"/>
</dbReference>
<dbReference type="GO" id="GO:0022857">
    <property type="term" value="F:transmembrane transporter activity"/>
    <property type="evidence" value="ECO:0007669"/>
    <property type="project" value="InterPro"/>
</dbReference>
<evidence type="ECO:0000256" key="2">
    <source>
        <dbReference type="ARBA" id="ARBA00022989"/>
    </source>
</evidence>
<dbReference type="RefSeq" id="WP_075078437.1">
    <property type="nucleotide sequence ID" value="NZ_BDCO01000002.1"/>
</dbReference>
<feature type="transmembrane region" description="Helical" evidence="4">
    <location>
        <begin position="501"/>
        <end position="525"/>
    </location>
</feature>
<feature type="transmembrane region" description="Helical" evidence="4">
    <location>
        <begin position="73"/>
        <end position="96"/>
    </location>
</feature>
<feature type="transmembrane region" description="Helical" evidence="4">
    <location>
        <begin position="363"/>
        <end position="388"/>
    </location>
</feature>
<dbReference type="InParanoid" id="A0A146G799"/>
<protein>
    <submittedName>
        <fullName evidence="5">Na+/melibiose symporter</fullName>
    </submittedName>
</protein>
<feature type="transmembrane region" description="Helical" evidence="4">
    <location>
        <begin position="271"/>
        <end position="294"/>
    </location>
</feature>
<feature type="transmembrane region" description="Helical" evidence="4">
    <location>
        <begin position="306"/>
        <end position="327"/>
    </location>
</feature>
<dbReference type="Pfam" id="PF07690">
    <property type="entry name" value="MFS_1"/>
    <property type="match status" value="1"/>
</dbReference>
<dbReference type="Gene3D" id="1.20.1250.20">
    <property type="entry name" value="MFS general substrate transporter like domains"/>
    <property type="match status" value="2"/>
</dbReference>
<feature type="transmembrane region" description="Helical" evidence="4">
    <location>
        <begin position="409"/>
        <end position="428"/>
    </location>
</feature>
<keyword evidence="3 4" id="KW-0472">Membrane</keyword>
<dbReference type="PANTHER" id="PTHR23526:SF2">
    <property type="entry name" value="MAJOR FACILITATOR SUPERFAMILY (MFS) PROFILE DOMAIN-CONTAINING PROTEIN"/>
    <property type="match status" value="1"/>
</dbReference>
<evidence type="ECO:0000313" key="5">
    <source>
        <dbReference type="EMBL" id="GAT32608.1"/>
    </source>
</evidence>
<accession>A0A146G799</accession>
<dbReference type="InterPro" id="IPR036259">
    <property type="entry name" value="MFS_trans_sf"/>
</dbReference>
<dbReference type="STRING" id="690879.TSACC_21007"/>
<name>A0A146G799_TERSA</name>
<feature type="transmembrane region" description="Helical" evidence="4">
    <location>
        <begin position="339"/>
        <end position="357"/>
    </location>
</feature>
<dbReference type="InterPro" id="IPR052528">
    <property type="entry name" value="Sugar_transport-like"/>
</dbReference>
<dbReference type="OrthoDB" id="7584869at2"/>
<sequence>MSEPARLDSNGAKPGDGAHSDGLLRCGSLTYTRKGLVVLFCWLLWGDFCFNLMETIVPSIIPLKLQSLGSANWLISLIMTTLPGVFNTTICPWVSFKSDRYRSRWGRRIPFILFTMPFLTASLLLIGFSDSLGGWLHRVFFSGSAISQGAVVIILLGVFVGMFDLFNMFVGSVYYYLYNDVVPEHYQSRFMGWSRLVGVATSTLYNFFIYKYALSHMREIYVGAALLYFFGFGLMCLKVREGSYPPVEEGGGGGFLADVRVFFRDCFSIPFYWLIFLGNMFAAIGATSGVFNVFFLQSLGLDLDQIGKSAAIAGALVAICLAFAGWLADKWHPVKVEAYVTAFSVLPLMMGLLWLFIDPPPGHILFWIIVGGSVFSALLTAVNAVVAMPRIMHLFPREQFGAFCGAQSMVRAAGTMIGGAGVGIFLDLVRRMVPESGMYFYRYAVVWQVFFALLTFAFCYAVFRRWRRLGGESGYVPPMQGQQASLASAPPSRPERASGGLMVPVILAWAGLCLMLAAYLVYFAWVAKDPHSAMICGAFLAAFIVSLWIFRRLMAFMERA</sequence>
<gene>
    <name evidence="5" type="ORF">TSACC_21007</name>
</gene>
<feature type="transmembrane region" description="Helical" evidence="4">
    <location>
        <begin position="108"/>
        <end position="129"/>
    </location>
</feature>
<feature type="transmembrane region" description="Helical" evidence="4">
    <location>
        <begin position="190"/>
        <end position="208"/>
    </location>
</feature>
<evidence type="ECO:0000313" key="6">
    <source>
        <dbReference type="Proteomes" id="UP000076023"/>
    </source>
</evidence>
<evidence type="ECO:0000256" key="3">
    <source>
        <dbReference type="ARBA" id="ARBA00023136"/>
    </source>
</evidence>
<organism evidence="5 6">
    <name type="scientific">Terrimicrobium sacchariphilum</name>
    <dbReference type="NCBI Taxonomy" id="690879"/>
    <lineage>
        <taxon>Bacteria</taxon>
        <taxon>Pseudomonadati</taxon>
        <taxon>Verrucomicrobiota</taxon>
        <taxon>Terrimicrobiia</taxon>
        <taxon>Terrimicrobiales</taxon>
        <taxon>Terrimicrobiaceae</taxon>
        <taxon>Terrimicrobium</taxon>
    </lineage>
</organism>
<feature type="transmembrane region" description="Helical" evidence="4">
    <location>
        <begin position="149"/>
        <end position="178"/>
    </location>
</feature>
<dbReference type="EMBL" id="BDCO01000002">
    <property type="protein sequence ID" value="GAT32608.1"/>
    <property type="molecule type" value="Genomic_DNA"/>
</dbReference>
<reference evidence="6" key="1">
    <citation type="journal article" date="2017" name="Genome Announc.">
        <title>Draft Genome Sequence of Terrimicrobium sacchariphilum NM-5T, a Facultative Anaerobic Soil Bacterium of the Class Spartobacteria.</title>
        <authorList>
            <person name="Qiu Y.L."/>
            <person name="Tourlousse D.M."/>
            <person name="Matsuura N."/>
            <person name="Ohashi A."/>
            <person name="Sekiguchi Y."/>
        </authorList>
    </citation>
    <scope>NUCLEOTIDE SEQUENCE [LARGE SCALE GENOMIC DNA]</scope>
    <source>
        <strain evidence="6">NM-5</strain>
    </source>
</reference>
<proteinExistence type="predicted"/>
<evidence type="ECO:0000256" key="4">
    <source>
        <dbReference type="SAM" id="Phobius"/>
    </source>
</evidence>
<feature type="transmembrane region" description="Helical" evidence="4">
    <location>
        <begin position="531"/>
        <end position="550"/>
    </location>
</feature>
<dbReference type="AlphaFoldDB" id="A0A146G799"/>
<dbReference type="InterPro" id="IPR011701">
    <property type="entry name" value="MFS"/>
</dbReference>
<keyword evidence="1 4" id="KW-0812">Transmembrane</keyword>
<dbReference type="Proteomes" id="UP000076023">
    <property type="component" value="Unassembled WGS sequence"/>
</dbReference>
<keyword evidence="2 4" id="KW-1133">Transmembrane helix</keyword>
<dbReference type="PANTHER" id="PTHR23526">
    <property type="entry name" value="INTEGRAL MEMBRANE TRANSPORT PROTEIN-RELATED"/>
    <property type="match status" value="1"/>
</dbReference>
<feature type="transmembrane region" description="Helical" evidence="4">
    <location>
        <begin position="440"/>
        <end position="463"/>
    </location>
</feature>